<dbReference type="AlphaFoldDB" id="A0A0X8JNF4"/>
<evidence type="ECO:0000256" key="3">
    <source>
        <dbReference type="ARBA" id="ARBA00022670"/>
    </source>
</evidence>
<feature type="transmembrane region" description="Helical" evidence="8">
    <location>
        <begin position="123"/>
        <end position="141"/>
    </location>
</feature>
<evidence type="ECO:0000256" key="1">
    <source>
        <dbReference type="ARBA" id="ARBA00004651"/>
    </source>
</evidence>
<feature type="transmembrane region" description="Helical" evidence="8">
    <location>
        <begin position="71"/>
        <end position="90"/>
    </location>
</feature>
<evidence type="ECO:0000256" key="8">
    <source>
        <dbReference type="SAM" id="Phobius"/>
    </source>
</evidence>
<reference evidence="11" key="1">
    <citation type="submission" date="2016-02" db="EMBL/GenBank/DDBJ databases">
        <authorList>
            <person name="Holder M.E."/>
            <person name="Ajami N.J."/>
            <person name="Petrosino J.F."/>
        </authorList>
    </citation>
    <scope>NUCLEOTIDE SEQUENCE [LARGE SCALE GENOMIC DNA]</scope>
    <source>
        <strain evidence="11">DSM 12838</strain>
    </source>
</reference>
<feature type="transmembrane region" description="Helical" evidence="8">
    <location>
        <begin position="44"/>
        <end position="59"/>
    </location>
</feature>
<feature type="transmembrane region" description="Helical" evidence="8">
    <location>
        <begin position="183"/>
        <end position="203"/>
    </location>
</feature>
<comment type="subcellular location">
    <subcellularLocation>
        <location evidence="1">Cell membrane</location>
        <topology evidence="1">Multi-pass membrane protein</topology>
    </subcellularLocation>
</comment>
<dbReference type="GO" id="GO:0008233">
    <property type="term" value="F:peptidase activity"/>
    <property type="evidence" value="ECO:0007669"/>
    <property type="project" value="UniProtKB-KW"/>
</dbReference>
<keyword evidence="11" id="KW-1185">Reference proteome</keyword>
<sequence length="535" mass="60633">MKTMGTYTPRINWLAWGIGTGAIILVFHEIIVRLATREWSRADFDYCYLIPFTIAYLVWERKDELEHMPSKPSWSALGAFVIAGGLLLLGELGGEYLTLYLALWWAVFGVCWAILGWTKMRLVIFPIILLLTAFPPPNYIYSRLTIGMQLLSTQLGTALLHLFKVPAYQNGNTIDLGFAQLEVVAACSGLRFLIPLFIVGMLLTYFFRDKWWKRLLLMLSTLPLAIIMNGVRIGLTGLLARSYGLAVLEEDAHELMGWIMFLLSTGVLFGLMRLLAGRNKIQLSRKASTSQPIPPSPQKFWRTQPLVAGLLLILLAHGYLGYREATPDILPEAKPLASFPLTFDGWNGRGIAMEQRFIDTLDFTDYVQIDYQNNQGRMVDFYVAWYQSQSKGESIHSPETCLRGGGWEFLQSQATELNLPGHAPMRVNRALLDQNGQRMLSYFWFPARGRYLTNGLELKLYTFWDSLTKRRSDGALVRLITPLYPQESEQDGEARLHDLLQHIIPVLENLLPGADYPAAAEEFKLMKTDSSSFSP</sequence>
<evidence type="ECO:0000256" key="6">
    <source>
        <dbReference type="ARBA" id="ARBA00022989"/>
    </source>
</evidence>
<evidence type="ECO:0000259" key="9">
    <source>
        <dbReference type="Pfam" id="PF11984"/>
    </source>
</evidence>
<protein>
    <recommendedName>
        <fullName evidence="9">Methanolan biosynthesis EpsI domain-containing protein</fullName>
    </recommendedName>
</protein>
<gene>
    <name evidence="10" type="ORF">AXF15_00870</name>
</gene>
<dbReference type="NCBIfam" id="TIGR04152">
    <property type="entry name" value="exosort_VPLPA"/>
    <property type="match status" value="1"/>
</dbReference>
<accession>A0A0X8JNF4</accession>
<keyword evidence="7 8" id="KW-0472">Membrane</keyword>
<evidence type="ECO:0000256" key="2">
    <source>
        <dbReference type="ARBA" id="ARBA00022475"/>
    </source>
</evidence>
<dbReference type="NCBIfam" id="TIGR02914">
    <property type="entry name" value="EpsI_fam"/>
    <property type="match status" value="1"/>
</dbReference>
<dbReference type="GO" id="GO:0005886">
    <property type="term" value="C:plasma membrane"/>
    <property type="evidence" value="ECO:0007669"/>
    <property type="project" value="UniProtKB-SubCell"/>
</dbReference>
<feature type="domain" description="Methanolan biosynthesis EpsI" evidence="9">
    <location>
        <begin position="309"/>
        <end position="508"/>
    </location>
</feature>
<dbReference type="InterPro" id="IPR013426">
    <property type="entry name" value="EpsH-like"/>
</dbReference>
<evidence type="ECO:0000313" key="11">
    <source>
        <dbReference type="Proteomes" id="UP000063964"/>
    </source>
</evidence>
<dbReference type="Pfam" id="PF09721">
    <property type="entry name" value="Exosortase_EpsH"/>
    <property type="match status" value="1"/>
</dbReference>
<evidence type="ECO:0000313" key="10">
    <source>
        <dbReference type="EMBL" id="AMD91812.1"/>
    </source>
</evidence>
<dbReference type="InterPro" id="IPR026491">
    <property type="entry name" value="ExosortD_VPLPA"/>
</dbReference>
<dbReference type="Proteomes" id="UP000063964">
    <property type="component" value="Chromosome"/>
</dbReference>
<feature type="transmembrane region" description="Helical" evidence="8">
    <location>
        <begin position="13"/>
        <end position="32"/>
    </location>
</feature>
<name>A0A0X8JNF4_9BACT</name>
<evidence type="ECO:0000256" key="7">
    <source>
        <dbReference type="ARBA" id="ARBA00023136"/>
    </source>
</evidence>
<keyword evidence="2" id="KW-1003">Cell membrane</keyword>
<dbReference type="KEGG" id="doa:AXF15_00870"/>
<dbReference type="InterPro" id="IPR014263">
    <property type="entry name" value="Methanolan_biosynth_EpsI"/>
</dbReference>
<keyword evidence="5" id="KW-0378">Hydrolase</keyword>
<keyword evidence="6 8" id="KW-1133">Transmembrane helix</keyword>
<proteinExistence type="predicted"/>
<keyword evidence="4 8" id="KW-0812">Transmembrane</keyword>
<feature type="transmembrane region" description="Helical" evidence="8">
    <location>
        <begin position="255"/>
        <end position="276"/>
    </location>
</feature>
<evidence type="ECO:0000256" key="4">
    <source>
        <dbReference type="ARBA" id="ARBA00022692"/>
    </source>
</evidence>
<feature type="transmembrane region" description="Helical" evidence="8">
    <location>
        <begin position="97"/>
        <end position="117"/>
    </location>
</feature>
<dbReference type="InterPro" id="IPR019127">
    <property type="entry name" value="Exosortase"/>
</dbReference>
<keyword evidence="3" id="KW-0645">Protease</keyword>
<evidence type="ECO:0000256" key="5">
    <source>
        <dbReference type="ARBA" id="ARBA00022801"/>
    </source>
</evidence>
<dbReference type="GO" id="GO:0006508">
    <property type="term" value="P:proteolysis"/>
    <property type="evidence" value="ECO:0007669"/>
    <property type="project" value="UniProtKB-KW"/>
</dbReference>
<dbReference type="STRING" id="888061.AXF15_00870"/>
<dbReference type="InterPro" id="IPR026392">
    <property type="entry name" value="Exo/Archaeosortase_dom"/>
</dbReference>
<dbReference type="EMBL" id="CP014230">
    <property type="protein sequence ID" value="AMD91812.1"/>
    <property type="molecule type" value="Genomic_DNA"/>
</dbReference>
<dbReference type="NCBIfam" id="TIGR04178">
    <property type="entry name" value="exo_archaeo"/>
    <property type="match status" value="1"/>
</dbReference>
<organism evidence="10 11">
    <name type="scientific">Desulfomicrobium orale DSM 12838</name>
    <dbReference type="NCBI Taxonomy" id="888061"/>
    <lineage>
        <taxon>Bacteria</taxon>
        <taxon>Pseudomonadati</taxon>
        <taxon>Thermodesulfobacteriota</taxon>
        <taxon>Desulfovibrionia</taxon>
        <taxon>Desulfovibrionales</taxon>
        <taxon>Desulfomicrobiaceae</taxon>
        <taxon>Desulfomicrobium</taxon>
    </lineage>
</organism>
<dbReference type="Pfam" id="PF11984">
    <property type="entry name" value="DUF3485"/>
    <property type="match status" value="1"/>
</dbReference>
<dbReference type="NCBIfam" id="TIGR02602">
    <property type="entry name" value="8TM_EpsH"/>
    <property type="match status" value="1"/>
</dbReference>
<feature type="transmembrane region" description="Helical" evidence="8">
    <location>
        <begin position="215"/>
        <end position="235"/>
    </location>
</feature>